<accession>A0A2P8G4Y9</accession>
<name>A0A2P8G4Y9_9BACT</name>
<dbReference type="PROSITE" id="PS50110">
    <property type="entry name" value="RESPONSE_REGULATORY"/>
    <property type="match status" value="1"/>
</dbReference>
<organism evidence="4 5">
    <name type="scientific">Chitinophaga ginsengisoli</name>
    <dbReference type="NCBI Taxonomy" id="363837"/>
    <lineage>
        <taxon>Bacteria</taxon>
        <taxon>Pseudomonadati</taxon>
        <taxon>Bacteroidota</taxon>
        <taxon>Chitinophagia</taxon>
        <taxon>Chitinophagales</taxon>
        <taxon>Chitinophagaceae</taxon>
        <taxon>Chitinophaga</taxon>
    </lineage>
</organism>
<dbReference type="GO" id="GO:0003677">
    <property type="term" value="F:DNA binding"/>
    <property type="evidence" value="ECO:0007669"/>
    <property type="project" value="InterPro"/>
</dbReference>
<dbReference type="RefSeq" id="WP_106603421.1">
    <property type="nucleotide sequence ID" value="NZ_PYGK01000007.1"/>
</dbReference>
<proteinExistence type="predicted"/>
<dbReference type="Pfam" id="PF04397">
    <property type="entry name" value="LytTR"/>
    <property type="match status" value="1"/>
</dbReference>
<feature type="domain" description="HTH LytTR-type" evidence="3">
    <location>
        <begin position="128"/>
        <end position="227"/>
    </location>
</feature>
<evidence type="ECO:0000259" key="2">
    <source>
        <dbReference type="PROSITE" id="PS50110"/>
    </source>
</evidence>
<feature type="domain" description="Response regulatory" evidence="2">
    <location>
        <begin position="5"/>
        <end position="116"/>
    </location>
</feature>
<dbReference type="GO" id="GO:0000156">
    <property type="term" value="F:phosphorelay response regulator activity"/>
    <property type="evidence" value="ECO:0007669"/>
    <property type="project" value="InterPro"/>
</dbReference>
<reference evidence="4 5" key="1">
    <citation type="submission" date="2018-03" db="EMBL/GenBank/DDBJ databases">
        <title>Genomic Encyclopedia of Archaeal and Bacterial Type Strains, Phase II (KMG-II): from individual species to whole genera.</title>
        <authorList>
            <person name="Goeker M."/>
        </authorList>
    </citation>
    <scope>NUCLEOTIDE SEQUENCE [LARGE SCALE GENOMIC DNA]</scope>
    <source>
        <strain evidence="4 5">DSM 18107</strain>
    </source>
</reference>
<comment type="caution">
    <text evidence="4">The sequence shown here is derived from an EMBL/GenBank/DDBJ whole genome shotgun (WGS) entry which is preliminary data.</text>
</comment>
<keyword evidence="5" id="KW-1185">Reference proteome</keyword>
<dbReference type="Pfam" id="PF00072">
    <property type="entry name" value="Response_reg"/>
    <property type="match status" value="1"/>
</dbReference>
<dbReference type="OrthoDB" id="2168082at2"/>
<feature type="modified residue" description="4-aspartylphosphate" evidence="1">
    <location>
        <position position="56"/>
    </location>
</feature>
<dbReference type="SUPFAM" id="SSF52172">
    <property type="entry name" value="CheY-like"/>
    <property type="match status" value="1"/>
</dbReference>
<dbReference type="PANTHER" id="PTHR37299:SF1">
    <property type="entry name" value="STAGE 0 SPORULATION PROTEIN A HOMOLOG"/>
    <property type="match status" value="1"/>
</dbReference>
<dbReference type="Proteomes" id="UP000240978">
    <property type="component" value="Unassembled WGS sequence"/>
</dbReference>
<evidence type="ECO:0000259" key="3">
    <source>
        <dbReference type="PROSITE" id="PS50930"/>
    </source>
</evidence>
<dbReference type="InterPro" id="IPR046947">
    <property type="entry name" value="LytR-like"/>
</dbReference>
<gene>
    <name evidence="4" type="ORF">CLV42_107180</name>
</gene>
<dbReference type="SMART" id="SM00850">
    <property type="entry name" value="LytTR"/>
    <property type="match status" value="1"/>
</dbReference>
<sequence length="227" mass="26319">MNRIRVIIIDDERAARNEMKRLLAPYTELEVVGEAKDAAAAKVQIELHRPDLIFLDIRMPGASGFDLLESLSEVPEVIFMTAYDTYAVQAFDLNALDYLMKPVREERFTRAIEKALNKIKVADRRVFIRDGNKCYFIEVGKLRLIESAGNYVCLYFEDKKVLMKHSLSQLEEKFGLFRINRTQLVNTDYIQHVYPPVNGRIKITLHTGEQLELSDRQSVKFRNSGRF</sequence>
<evidence type="ECO:0000313" key="4">
    <source>
        <dbReference type="EMBL" id="PSL29034.1"/>
    </source>
</evidence>
<dbReference type="PROSITE" id="PS50930">
    <property type="entry name" value="HTH_LYTTR"/>
    <property type="match status" value="1"/>
</dbReference>
<dbReference type="SMART" id="SM00448">
    <property type="entry name" value="REC"/>
    <property type="match status" value="1"/>
</dbReference>
<dbReference type="Gene3D" id="2.40.50.1020">
    <property type="entry name" value="LytTr DNA-binding domain"/>
    <property type="match status" value="1"/>
</dbReference>
<evidence type="ECO:0000256" key="1">
    <source>
        <dbReference type="PROSITE-ProRule" id="PRU00169"/>
    </source>
</evidence>
<evidence type="ECO:0000313" key="5">
    <source>
        <dbReference type="Proteomes" id="UP000240978"/>
    </source>
</evidence>
<keyword evidence="1" id="KW-0597">Phosphoprotein</keyword>
<dbReference type="InterPro" id="IPR011006">
    <property type="entry name" value="CheY-like_superfamily"/>
</dbReference>
<protein>
    <submittedName>
        <fullName evidence="4">LytTR family two component transcriptional regulator</fullName>
    </submittedName>
</protein>
<dbReference type="EMBL" id="PYGK01000007">
    <property type="protein sequence ID" value="PSL29034.1"/>
    <property type="molecule type" value="Genomic_DNA"/>
</dbReference>
<dbReference type="InterPro" id="IPR007492">
    <property type="entry name" value="LytTR_DNA-bd_dom"/>
</dbReference>
<dbReference type="PANTHER" id="PTHR37299">
    <property type="entry name" value="TRANSCRIPTIONAL REGULATOR-RELATED"/>
    <property type="match status" value="1"/>
</dbReference>
<dbReference type="Gene3D" id="3.40.50.2300">
    <property type="match status" value="1"/>
</dbReference>
<dbReference type="InterPro" id="IPR001789">
    <property type="entry name" value="Sig_transdc_resp-reg_receiver"/>
</dbReference>
<dbReference type="AlphaFoldDB" id="A0A2P8G4Y9"/>